<keyword evidence="3" id="KW-1015">Disulfide bond</keyword>
<evidence type="ECO:0000256" key="1">
    <source>
        <dbReference type="ARBA" id="ARBA00004479"/>
    </source>
</evidence>
<dbReference type="InterPro" id="IPR003598">
    <property type="entry name" value="Ig_sub2"/>
</dbReference>
<proteinExistence type="predicted"/>
<protein>
    <recommendedName>
        <fullName evidence="7">Ig-like domain-containing protein</fullName>
    </recommendedName>
</protein>
<dbReference type="InterPro" id="IPR051275">
    <property type="entry name" value="Cell_adhesion_signaling"/>
</dbReference>
<evidence type="ECO:0000256" key="4">
    <source>
        <dbReference type="ARBA" id="ARBA00023180"/>
    </source>
</evidence>
<reference evidence="8" key="1">
    <citation type="submission" date="2021-03" db="EMBL/GenBank/DDBJ databases">
        <authorList>
            <person name="Bekaert M."/>
        </authorList>
    </citation>
    <scope>NUCLEOTIDE SEQUENCE</scope>
</reference>
<feature type="chain" id="PRO_5035734488" description="Ig-like domain-containing protein" evidence="6">
    <location>
        <begin position="28"/>
        <end position="444"/>
    </location>
</feature>
<organism evidence="8 9">
    <name type="scientific">Mytilus edulis</name>
    <name type="common">Blue mussel</name>
    <dbReference type="NCBI Taxonomy" id="6550"/>
    <lineage>
        <taxon>Eukaryota</taxon>
        <taxon>Metazoa</taxon>
        <taxon>Spiralia</taxon>
        <taxon>Lophotrochozoa</taxon>
        <taxon>Mollusca</taxon>
        <taxon>Bivalvia</taxon>
        <taxon>Autobranchia</taxon>
        <taxon>Pteriomorphia</taxon>
        <taxon>Mytilida</taxon>
        <taxon>Mytiloidea</taxon>
        <taxon>Mytilidae</taxon>
        <taxon>Mytilinae</taxon>
        <taxon>Mytilus</taxon>
    </lineage>
</organism>
<evidence type="ECO:0000313" key="9">
    <source>
        <dbReference type="Proteomes" id="UP000683360"/>
    </source>
</evidence>
<evidence type="ECO:0000256" key="5">
    <source>
        <dbReference type="ARBA" id="ARBA00023319"/>
    </source>
</evidence>
<feature type="domain" description="Ig-like" evidence="7">
    <location>
        <begin position="224"/>
        <end position="315"/>
    </location>
</feature>
<dbReference type="GO" id="GO:0050839">
    <property type="term" value="F:cell adhesion molecule binding"/>
    <property type="evidence" value="ECO:0007669"/>
    <property type="project" value="TreeGrafter"/>
</dbReference>
<dbReference type="Gene3D" id="2.60.40.10">
    <property type="entry name" value="Immunoglobulins"/>
    <property type="match status" value="3"/>
</dbReference>
<dbReference type="PANTHER" id="PTHR11640:SF31">
    <property type="entry name" value="IRREGULAR CHIASM C-ROUGHEST PROTEIN-RELATED"/>
    <property type="match status" value="1"/>
</dbReference>
<dbReference type="InterPro" id="IPR036179">
    <property type="entry name" value="Ig-like_dom_sf"/>
</dbReference>
<keyword evidence="6" id="KW-0732">Signal</keyword>
<dbReference type="OrthoDB" id="6413693at2759"/>
<accession>A0A8S3QKW6</accession>
<evidence type="ECO:0000313" key="8">
    <source>
        <dbReference type="EMBL" id="CAG2197246.1"/>
    </source>
</evidence>
<sequence length="444" mass="50104">MVHGRYLVDMLRCFICLVALFEDHIGAQQNNVYFEKGESVILFCKVNATSWCTWDGPGVNGGEFSTFSDRMVIDQSLPNANRLMIIGNISLGEYNLQISNASNEDEGAYRCSIVDGAARQTHVFLQMKEQPSNISVNGANKGVRHGIEGRPLVLNCSVTSGIPDESILWYNGSVLLDIGGPGIFSMTIVPQRYDHDRIYTCIVNSSALRVPLKTSIMLDIKYKPVLTLNSDKPLRRLSNTDQIEIHIDEGHNLTISCSVDSNPPVLKVNFYRNLHQVKNVKSAHTLEFIGIKREDKGLYECRAKNEVDETYENVTVIVEYPPSIVITKYFENTGLQCSPEGKPQNYTFHPWLHHSELGDFIRQLDNNEIVRFKEVGINTQNYKWNGIYTCRAENGIKDVNGTLIQSGQVLVKQAGQNEFYSEVMEKFDDAGDIYSFVKCLFCKQ</sequence>
<dbReference type="EMBL" id="CAJPWZ010000643">
    <property type="protein sequence ID" value="CAG2197246.1"/>
    <property type="molecule type" value="Genomic_DNA"/>
</dbReference>
<evidence type="ECO:0000256" key="2">
    <source>
        <dbReference type="ARBA" id="ARBA00023136"/>
    </source>
</evidence>
<dbReference type="InterPro" id="IPR007110">
    <property type="entry name" value="Ig-like_dom"/>
</dbReference>
<dbReference type="PROSITE" id="PS50835">
    <property type="entry name" value="IG_LIKE"/>
    <property type="match status" value="2"/>
</dbReference>
<dbReference type="GO" id="GO:0098609">
    <property type="term" value="P:cell-cell adhesion"/>
    <property type="evidence" value="ECO:0007669"/>
    <property type="project" value="TreeGrafter"/>
</dbReference>
<keyword evidence="5" id="KW-0393">Immunoglobulin domain</keyword>
<comment type="subcellular location">
    <subcellularLocation>
        <location evidence="1">Membrane</location>
        <topology evidence="1">Single-pass type I membrane protein</topology>
    </subcellularLocation>
</comment>
<keyword evidence="2" id="KW-0472">Membrane</keyword>
<dbReference type="AlphaFoldDB" id="A0A8S3QKW6"/>
<dbReference type="InterPro" id="IPR003599">
    <property type="entry name" value="Ig_sub"/>
</dbReference>
<dbReference type="InterPro" id="IPR013783">
    <property type="entry name" value="Ig-like_fold"/>
</dbReference>
<dbReference type="PANTHER" id="PTHR11640">
    <property type="entry name" value="NEPHRIN"/>
    <property type="match status" value="1"/>
</dbReference>
<evidence type="ECO:0000259" key="7">
    <source>
        <dbReference type="PROSITE" id="PS50835"/>
    </source>
</evidence>
<keyword evidence="9" id="KW-1185">Reference proteome</keyword>
<dbReference type="Pfam" id="PF13895">
    <property type="entry name" value="Ig_2"/>
    <property type="match status" value="1"/>
</dbReference>
<keyword evidence="4" id="KW-0325">Glycoprotein</keyword>
<dbReference type="SMART" id="SM00408">
    <property type="entry name" value="IGc2"/>
    <property type="match status" value="3"/>
</dbReference>
<feature type="signal peptide" evidence="6">
    <location>
        <begin position="1"/>
        <end position="27"/>
    </location>
</feature>
<dbReference type="Proteomes" id="UP000683360">
    <property type="component" value="Unassembled WGS sequence"/>
</dbReference>
<dbReference type="SUPFAM" id="SSF48726">
    <property type="entry name" value="Immunoglobulin"/>
    <property type="match status" value="3"/>
</dbReference>
<name>A0A8S3QKW6_MYTED</name>
<evidence type="ECO:0000256" key="3">
    <source>
        <dbReference type="ARBA" id="ARBA00023157"/>
    </source>
</evidence>
<gene>
    <name evidence="8" type="ORF">MEDL_12082</name>
</gene>
<comment type="caution">
    <text evidence="8">The sequence shown here is derived from an EMBL/GenBank/DDBJ whole genome shotgun (WGS) entry which is preliminary data.</text>
</comment>
<dbReference type="GO" id="GO:0005886">
    <property type="term" value="C:plasma membrane"/>
    <property type="evidence" value="ECO:0007669"/>
    <property type="project" value="TreeGrafter"/>
</dbReference>
<dbReference type="SMART" id="SM00409">
    <property type="entry name" value="IG"/>
    <property type="match status" value="3"/>
</dbReference>
<evidence type="ECO:0000256" key="6">
    <source>
        <dbReference type="SAM" id="SignalP"/>
    </source>
</evidence>
<feature type="domain" description="Ig-like" evidence="7">
    <location>
        <begin position="131"/>
        <end position="217"/>
    </location>
</feature>
<dbReference type="GO" id="GO:0005911">
    <property type="term" value="C:cell-cell junction"/>
    <property type="evidence" value="ECO:0007669"/>
    <property type="project" value="TreeGrafter"/>
</dbReference>